<dbReference type="InterPro" id="IPR052342">
    <property type="entry name" value="MCH/BMMD"/>
</dbReference>
<name>A0ABT4Z7N3_HALEZ</name>
<proteinExistence type="predicted"/>
<organism evidence="2 3">
    <name type="scientific">Halorubrum ezzemoulense</name>
    <name type="common">Halorubrum chaoviator</name>
    <dbReference type="NCBI Taxonomy" id="337243"/>
    <lineage>
        <taxon>Archaea</taxon>
        <taxon>Methanobacteriati</taxon>
        <taxon>Methanobacteriota</taxon>
        <taxon>Stenosarchaea group</taxon>
        <taxon>Halobacteria</taxon>
        <taxon>Halobacteriales</taxon>
        <taxon>Haloferacaceae</taxon>
        <taxon>Halorubrum</taxon>
    </lineage>
</organism>
<dbReference type="Proteomes" id="UP001210528">
    <property type="component" value="Unassembled WGS sequence"/>
</dbReference>
<evidence type="ECO:0000313" key="3">
    <source>
        <dbReference type="Proteomes" id="UP001210528"/>
    </source>
</evidence>
<dbReference type="Gene3D" id="3.10.129.10">
    <property type="entry name" value="Hotdog Thioesterase"/>
    <property type="match status" value="1"/>
</dbReference>
<gene>
    <name evidence="2" type="ORF">PM085_18240</name>
</gene>
<dbReference type="EMBL" id="JAQLUK010000060">
    <property type="protein sequence ID" value="MDB2294163.1"/>
    <property type="molecule type" value="Genomic_DNA"/>
</dbReference>
<dbReference type="InterPro" id="IPR029069">
    <property type="entry name" value="HotDog_dom_sf"/>
</dbReference>
<dbReference type="RefSeq" id="WP_271970631.1">
    <property type="nucleotide sequence ID" value="NZ_JAQLUK010000060.1"/>
</dbReference>
<dbReference type="Pfam" id="PF01575">
    <property type="entry name" value="MaoC_dehydratas"/>
    <property type="match status" value="1"/>
</dbReference>
<dbReference type="PANTHER" id="PTHR43664">
    <property type="entry name" value="MONOAMINE OXIDASE-RELATED"/>
    <property type="match status" value="1"/>
</dbReference>
<protein>
    <submittedName>
        <fullName evidence="2">MaoC/PaaZ C-terminal domain-containing protein</fullName>
    </submittedName>
</protein>
<comment type="caution">
    <text evidence="2">The sequence shown here is derived from an EMBL/GenBank/DDBJ whole genome shotgun (WGS) entry which is preliminary data.</text>
</comment>
<dbReference type="PANTHER" id="PTHR43664:SF1">
    <property type="entry name" value="BETA-METHYLMALYL-COA DEHYDRATASE"/>
    <property type="match status" value="1"/>
</dbReference>
<sequence>MSDGVFTGHYESIAVGDMTQTIGRTLTEADVVNYANVTGCWFPVHTDKEFAASTQFDGRVVQGTYLIGLAEGLLFQNRESSIRANAGISDVTFHQPVYIDDTVHYTAKVVDKTVQDDVHGIVTMTICCHNQRDETVLEFDNRYLVARPSEEADTHE</sequence>
<dbReference type="SUPFAM" id="SSF54637">
    <property type="entry name" value="Thioesterase/thiol ester dehydrase-isomerase"/>
    <property type="match status" value="1"/>
</dbReference>
<dbReference type="InterPro" id="IPR002539">
    <property type="entry name" value="MaoC-like_dom"/>
</dbReference>
<evidence type="ECO:0000313" key="2">
    <source>
        <dbReference type="EMBL" id="MDB2294163.1"/>
    </source>
</evidence>
<accession>A0ABT4Z7N3</accession>
<reference evidence="2 3" key="1">
    <citation type="submission" date="2023-01" db="EMBL/GenBank/DDBJ databases">
        <title>Halorubrum ezzemoulense from Santa Pola, Spain.</title>
        <authorList>
            <person name="Feng Y."/>
            <person name="Louyakis A.S."/>
            <person name="Gogarten J.P."/>
        </authorList>
    </citation>
    <scope>NUCLEOTIDE SEQUENCE [LARGE SCALE GENOMIC DNA]</scope>
    <source>
        <strain evidence="2 3">AMM015</strain>
    </source>
</reference>
<evidence type="ECO:0000259" key="1">
    <source>
        <dbReference type="Pfam" id="PF01575"/>
    </source>
</evidence>
<keyword evidence="3" id="KW-1185">Reference proteome</keyword>
<feature type="domain" description="MaoC-like" evidence="1">
    <location>
        <begin position="20"/>
        <end position="123"/>
    </location>
</feature>